<keyword evidence="6 7" id="KW-0472">Membrane</keyword>
<comment type="caution">
    <text evidence="9">The sequence shown here is derived from an EMBL/GenBank/DDBJ whole genome shotgun (WGS) entry which is preliminary data.</text>
</comment>
<gene>
    <name evidence="9" type="ORF">HY221_01345</name>
</gene>
<organism evidence="9 10">
    <name type="scientific">Candidatus Sungiibacteriota bacterium</name>
    <dbReference type="NCBI Taxonomy" id="2750080"/>
    <lineage>
        <taxon>Bacteria</taxon>
        <taxon>Candidatus Sungiibacteriota</taxon>
    </lineage>
</organism>
<feature type="transmembrane region" description="Helical" evidence="7">
    <location>
        <begin position="142"/>
        <end position="164"/>
    </location>
</feature>
<feature type="domain" description="Major facilitator superfamily (MFS) profile" evidence="8">
    <location>
        <begin position="11"/>
        <end position="210"/>
    </location>
</feature>
<evidence type="ECO:0000256" key="1">
    <source>
        <dbReference type="ARBA" id="ARBA00004651"/>
    </source>
</evidence>
<evidence type="ECO:0000313" key="9">
    <source>
        <dbReference type="EMBL" id="MBI3630965.1"/>
    </source>
</evidence>
<feature type="transmembrane region" description="Helical" evidence="7">
    <location>
        <begin position="12"/>
        <end position="35"/>
    </location>
</feature>
<evidence type="ECO:0000256" key="4">
    <source>
        <dbReference type="ARBA" id="ARBA00022692"/>
    </source>
</evidence>
<keyword evidence="3" id="KW-1003">Cell membrane</keyword>
<evidence type="ECO:0000313" key="10">
    <source>
        <dbReference type="Proteomes" id="UP000753196"/>
    </source>
</evidence>
<dbReference type="GO" id="GO:0022857">
    <property type="term" value="F:transmembrane transporter activity"/>
    <property type="evidence" value="ECO:0007669"/>
    <property type="project" value="InterPro"/>
</dbReference>
<feature type="transmembrane region" description="Helical" evidence="7">
    <location>
        <begin position="80"/>
        <end position="101"/>
    </location>
</feature>
<dbReference type="Gene3D" id="1.20.1250.20">
    <property type="entry name" value="MFS general substrate transporter like domains"/>
    <property type="match status" value="1"/>
</dbReference>
<proteinExistence type="predicted"/>
<evidence type="ECO:0000256" key="2">
    <source>
        <dbReference type="ARBA" id="ARBA00022448"/>
    </source>
</evidence>
<reference evidence="9" key="1">
    <citation type="submission" date="2020-07" db="EMBL/GenBank/DDBJ databases">
        <title>Huge and variable diversity of episymbiotic CPR bacteria and DPANN archaea in groundwater ecosystems.</title>
        <authorList>
            <person name="He C.Y."/>
            <person name="Keren R."/>
            <person name="Whittaker M."/>
            <person name="Farag I.F."/>
            <person name="Doudna J."/>
            <person name="Cate J.H.D."/>
            <person name="Banfield J.F."/>
        </authorList>
    </citation>
    <scope>NUCLEOTIDE SEQUENCE</scope>
    <source>
        <strain evidence="9">NC_groundwater_973_Pr1_S-0.2um_54_13</strain>
    </source>
</reference>
<dbReference type="GO" id="GO:0005886">
    <property type="term" value="C:plasma membrane"/>
    <property type="evidence" value="ECO:0007669"/>
    <property type="project" value="UniProtKB-SubCell"/>
</dbReference>
<dbReference type="PANTHER" id="PTHR23517">
    <property type="entry name" value="RESISTANCE PROTEIN MDTM, PUTATIVE-RELATED-RELATED"/>
    <property type="match status" value="1"/>
</dbReference>
<evidence type="ECO:0000256" key="6">
    <source>
        <dbReference type="ARBA" id="ARBA00023136"/>
    </source>
</evidence>
<evidence type="ECO:0000256" key="3">
    <source>
        <dbReference type="ARBA" id="ARBA00022475"/>
    </source>
</evidence>
<keyword evidence="5 7" id="KW-1133">Transmembrane helix</keyword>
<dbReference type="EMBL" id="JACQCR010000031">
    <property type="protein sequence ID" value="MBI3630965.1"/>
    <property type="molecule type" value="Genomic_DNA"/>
</dbReference>
<dbReference type="InterPro" id="IPR050171">
    <property type="entry name" value="MFS_Transporters"/>
</dbReference>
<feature type="transmembrane region" description="Helical" evidence="7">
    <location>
        <begin position="107"/>
        <end position="130"/>
    </location>
</feature>
<sequence length="210" mass="22765">MKTTWPKLNQVILVIIMAYFVLTAAAGFLPPFFAIFVTTQVAGAGVASVGIAITVYWATKSVIQLFVARFIDKNHGEIDDFYFMIIGGFLNAAFISLYYFATGIAHVYLLQFLLGMADAMVIPPFYAIFTRHIDKGKEGFEWSLFSSFSVGAGSALGGVLGGVLGTVVGFRAVFPIVGILTGIATIMLVFLKPYILPKVRPGGARIFIEK</sequence>
<dbReference type="PROSITE" id="PS50850">
    <property type="entry name" value="MFS"/>
    <property type="match status" value="1"/>
</dbReference>
<keyword evidence="4 7" id="KW-0812">Transmembrane</keyword>
<feature type="transmembrane region" description="Helical" evidence="7">
    <location>
        <begin position="170"/>
        <end position="191"/>
    </location>
</feature>
<evidence type="ECO:0000256" key="7">
    <source>
        <dbReference type="SAM" id="Phobius"/>
    </source>
</evidence>
<dbReference type="InterPro" id="IPR036259">
    <property type="entry name" value="MFS_trans_sf"/>
</dbReference>
<dbReference type="SUPFAM" id="SSF103473">
    <property type="entry name" value="MFS general substrate transporter"/>
    <property type="match status" value="1"/>
</dbReference>
<dbReference type="Pfam" id="PF07690">
    <property type="entry name" value="MFS_1"/>
    <property type="match status" value="1"/>
</dbReference>
<dbReference type="PANTHER" id="PTHR23517:SF3">
    <property type="entry name" value="INTEGRAL MEMBRANE TRANSPORT PROTEIN"/>
    <property type="match status" value="1"/>
</dbReference>
<dbReference type="InterPro" id="IPR011701">
    <property type="entry name" value="MFS"/>
</dbReference>
<name>A0A932QY37_9BACT</name>
<evidence type="ECO:0000259" key="8">
    <source>
        <dbReference type="PROSITE" id="PS50850"/>
    </source>
</evidence>
<dbReference type="Proteomes" id="UP000753196">
    <property type="component" value="Unassembled WGS sequence"/>
</dbReference>
<keyword evidence="2" id="KW-0813">Transport</keyword>
<evidence type="ECO:0000256" key="5">
    <source>
        <dbReference type="ARBA" id="ARBA00022989"/>
    </source>
</evidence>
<dbReference type="InterPro" id="IPR020846">
    <property type="entry name" value="MFS_dom"/>
</dbReference>
<protein>
    <submittedName>
        <fullName evidence="9">MFS transporter</fullName>
    </submittedName>
</protein>
<comment type="subcellular location">
    <subcellularLocation>
        <location evidence="1">Cell membrane</location>
        <topology evidence="1">Multi-pass membrane protein</topology>
    </subcellularLocation>
</comment>
<dbReference type="AlphaFoldDB" id="A0A932QY37"/>
<accession>A0A932QY37</accession>